<dbReference type="eggNOG" id="COG3605">
    <property type="taxonomic scope" value="Bacteria"/>
</dbReference>
<accession>R3TJV5</accession>
<evidence type="ECO:0000313" key="1">
    <source>
        <dbReference type="EMBL" id="EOL41709.1"/>
    </source>
</evidence>
<organism evidence="1 2">
    <name type="scientific">Enterococcus phoeniculicola ATCC BAA-412</name>
    <dbReference type="NCBI Taxonomy" id="1158610"/>
    <lineage>
        <taxon>Bacteria</taxon>
        <taxon>Bacillati</taxon>
        <taxon>Bacillota</taxon>
        <taxon>Bacilli</taxon>
        <taxon>Lactobacillales</taxon>
        <taxon>Enterococcaceae</taxon>
        <taxon>Enterococcus</taxon>
    </lineage>
</organism>
<gene>
    <name evidence="1" type="ORF">UC3_03274</name>
</gene>
<reference evidence="1 2" key="1">
    <citation type="submission" date="2013-02" db="EMBL/GenBank/DDBJ databases">
        <title>The Genome Sequence of Enterococcus phoeniculicola BAA-412.</title>
        <authorList>
            <consortium name="The Broad Institute Genome Sequencing Platform"/>
            <consortium name="The Broad Institute Genome Sequencing Center for Infectious Disease"/>
            <person name="Earl A.M."/>
            <person name="Gilmore M.S."/>
            <person name="Lebreton F."/>
            <person name="Walker B."/>
            <person name="Young S.K."/>
            <person name="Zeng Q."/>
            <person name="Gargeya S."/>
            <person name="Fitzgerald M."/>
            <person name="Haas B."/>
            <person name="Abouelleil A."/>
            <person name="Alvarado L."/>
            <person name="Arachchi H.M."/>
            <person name="Berlin A.M."/>
            <person name="Chapman S.B."/>
            <person name="Dewar J."/>
            <person name="Goldberg J."/>
            <person name="Griggs A."/>
            <person name="Gujja S."/>
            <person name="Hansen M."/>
            <person name="Howarth C."/>
            <person name="Imamovic A."/>
            <person name="Larimer J."/>
            <person name="McCowan C."/>
            <person name="Murphy C."/>
            <person name="Neiman D."/>
            <person name="Pearson M."/>
            <person name="Priest M."/>
            <person name="Roberts A."/>
            <person name="Saif S."/>
            <person name="Shea T."/>
            <person name="Sisk P."/>
            <person name="Sykes S."/>
            <person name="Wortman J."/>
            <person name="Nusbaum C."/>
            <person name="Birren B."/>
        </authorList>
    </citation>
    <scope>NUCLEOTIDE SEQUENCE [LARGE SCALE GENOMIC DNA]</scope>
    <source>
        <strain evidence="1 2">ATCC BAA-412</strain>
    </source>
</reference>
<proteinExistence type="predicted"/>
<protein>
    <recommendedName>
        <fullName evidence="3">GAF domain-containing protein</fullName>
    </recommendedName>
</protein>
<dbReference type="STRING" id="154621.RV11_GL002769"/>
<dbReference type="RefSeq" id="WP_010769905.1">
    <property type="nucleotide sequence ID" value="NZ_ASWE01000001.1"/>
</dbReference>
<dbReference type="AlphaFoldDB" id="R3TJV5"/>
<dbReference type="EMBL" id="AJAT01000018">
    <property type="protein sequence ID" value="EOL41709.1"/>
    <property type="molecule type" value="Genomic_DNA"/>
</dbReference>
<comment type="caution">
    <text evidence="1">The sequence shown here is derived from an EMBL/GenBank/DDBJ whole genome shotgun (WGS) entry which is preliminary data.</text>
</comment>
<dbReference type="SUPFAM" id="SSF55781">
    <property type="entry name" value="GAF domain-like"/>
    <property type="match status" value="1"/>
</dbReference>
<dbReference type="InterPro" id="IPR029016">
    <property type="entry name" value="GAF-like_dom_sf"/>
</dbReference>
<dbReference type="OrthoDB" id="2360948at2"/>
<name>R3TJV5_9ENTE</name>
<dbReference type="PATRIC" id="fig|1158610.3.peg.3262"/>
<sequence length="143" mass="16212">MGDIQSWIEKKQIDWHVDFVGLAGNVAPPHAPKEIHWLYVAGNQSAAYKKIRLQVGRGVAGIVWKTARPQKDCDILNNVQKRMEYPIARTEKLVNVYAVPVMNKREVIGVLLTGNRDNNRDVFNELEIAQATGELIPLIQRNE</sequence>
<dbReference type="HOGENOM" id="CLU_141530_0_0_9"/>
<keyword evidence="2" id="KW-1185">Reference proteome</keyword>
<evidence type="ECO:0000313" key="2">
    <source>
        <dbReference type="Proteomes" id="UP000013785"/>
    </source>
</evidence>
<dbReference type="Gene3D" id="3.30.450.40">
    <property type="match status" value="1"/>
</dbReference>
<dbReference type="Proteomes" id="UP000013785">
    <property type="component" value="Unassembled WGS sequence"/>
</dbReference>
<evidence type="ECO:0008006" key="3">
    <source>
        <dbReference type="Google" id="ProtNLM"/>
    </source>
</evidence>